<gene>
    <name evidence="6" type="ordered locus">Thivi_0727</name>
</gene>
<feature type="domain" description="Zinc finger DksA/TraR C4-type" evidence="5">
    <location>
        <begin position="33"/>
        <end position="69"/>
    </location>
</feature>
<evidence type="ECO:0000256" key="2">
    <source>
        <dbReference type="ARBA" id="ARBA00022771"/>
    </source>
</evidence>
<dbReference type="PROSITE" id="PS51128">
    <property type="entry name" value="ZF_DKSA_2"/>
    <property type="match status" value="1"/>
</dbReference>
<evidence type="ECO:0000256" key="3">
    <source>
        <dbReference type="ARBA" id="ARBA00022833"/>
    </source>
</evidence>
<keyword evidence="7" id="KW-1185">Reference proteome</keyword>
<dbReference type="SUPFAM" id="SSF57716">
    <property type="entry name" value="Glucocorticoid receptor-like (DNA-binding domain)"/>
    <property type="match status" value="1"/>
</dbReference>
<proteinExistence type="predicted"/>
<keyword evidence="2" id="KW-0863">Zinc-finger</keyword>
<dbReference type="EMBL" id="CP003154">
    <property type="protein sequence ID" value="AFL72780.1"/>
    <property type="molecule type" value="Genomic_DNA"/>
</dbReference>
<keyword evidence="1" id="KW-0479">Metal-binding</keyword>
<feature type="zinc finger region" description="dksA C4-type" evidence="4">
    <location>
        <begin position="39"/>
        <end position="63"/>
    </location>
</feature>
<sequence length="80" mass="8937">MEKFADVLDLAQAHTEREIQLRIAAIQEYANRGYGSDICVDCGDPIPEIRRRHVPNAKRCAACQAAEERSRALPARRCAA</sequence>
<dbReference type="eggNOG" id="COG1734">
    <property type="taxonomic scope" value="Bacteria"/>
</dbReference>
<evidence type="ECO:0000256" key="4">
    <source>
        <dbReference type="PROSITE-ProRule" id="PRU00510"/>
    </source>
</evidence>
<dbReference type="Proteomes" id="UP000006062">
    <property type="component" value="Chromosome"/>
</dbReference>
<dbReference type="GO" id="GO:0008270">
    <property type="term" value="F:zinc ion binding"/>
    <property type="evidence" value="ECO:0007669"/>
    <property type="project" value="UniProtKB-KW"/>
</dbReference>
<evidence type="ECO:0000313" key="7">
    <source>
        <dbReference type="Proteomes" id="UP000006062"/>
    </source>
</evidence>
<keyword evidence="3" id="KW-0862">Zinc</keyword>
<protein>
    <submittedName>
        <fullName evidence="6">DnaK suppressor protein</fullName>
    </submittedName>
</protein>
<evidence type="ECO:0000313" key="6">
    <source>
        <dbReference type="EMBL" id="AFL72780.1"/>
    </source>
</evidence>
<dbReference type="GO" id="GO:1900378">
    <property type="term" value="P:positive regulation of secondary metabolite biosynthetic process"/>
    <property type="evidence" value="ECO:0007669"/>
    <property type="project" value="TreeGrafter"/>
</dbReference>
<dbReference type="KEGG" id="tvi:Thivi_0727"/>
<accession>I3Y712</accession>
<evidence type="ECO:0000256" key="1">
    <source>
        <dbReference type="ARBA" id="ARBA00022723"/>
    </source>
</evidence>
<reference evidence="6 7" key="1">
    <citation type="submission" date="2012-06" db="EMBL/GenBank/DDBJ databases">
        <title>Complete sequence of Thiocystis violascens DSM 198.</title>
        <authorList>
            <consortium name="US DOE Joint Genome Institute"/>
            <person name="Lucas S."/>
            <person name="Han J."/>
            <person name="Lapidus A."/>
            <person name="Cheng J.-F."/>
            <person name="Goodwin L."/>
            <person name="Pitluck S."/>
            <person name="Peters L."/>
            <person name="Ovchinnikova G."/>
            <person name="Teshima H."/>
            <person name="Detter J.C."/>
            <person name="Han C."/>
            <person name="Tapia R."/>
            <person name="Land M."/>
            <person name="Hauser L."/>
            <person name="Kyrpides N."/>
            <person name="Ivanova N."/>
            <person name="Pagani I."/>
            <person name="Vogl K."/>
            <person name="Liu Z."/>
            <person name="Frigaard N.-U."/>
            <person name="Bryant D."/>
            <person name="Woyke T."/>
        </authorList>
    </citation>
    <scope>NUCLEOTIDE SEQUENCE [LARGE SCALE GENOMIC DNA]</scope>
    <source>
        <strain evidence="7">ATCC 17096 / DSM 198 / 6111</strain>
    </source>
</reference>
<dbReference type="OrthoDB" id="962301at2"/>
<dbReference type="STRING" id="765911.Thivi_0727"/>
<dbReference type="Pfam" id="PF01258">
    <property type="entry name" value="zf-dskA_traR"/>
    <property type="match status" value="1"/>
</dbReference>
<evidence type="ECO:0000259" key="5">
    <source>
        <dbReference type="Pfam" id="PF01258"/>
    </source>
</evidence>
<dbReference type="PANTHER" id="PTHR38777:SF1">
    <property type="entry name" value="DNAK SUPPRESSOR PROTEIN"/>
    <property type="match status" value="1"/>
</dbReference>
<name>I3Y712_THIV6</name>
<dbReference type="InterPro" id="IPR000962">
    <property type="entry name" value="Znf_DskA_TraR"/>
</dbReference>
<organism evidence="6 7">
    <name type="scientific">Thiocystis violascens (strain ATCC 17096 / DSM 198 / 6111)</name>
    <name type="common">Chromatium violascens</name>
    <dbReference type="NCBI Taxonomy" id="765911"/>
    <lineage>
        <taxon>Bacteria</taxon>
        <taxon>Pseudomonadati</taxon>
        <taxon>Pseudomonadota</taxon>
        <taxon>Gammaproteobacteria</taxon>
        <taxon>Chromatiales</taxon>
        <taxon>Chromatiaceae</taxon>
        <taxon>Thiocystis</taxon>
    </lineage>
</organism>
<dbReference type="HOGENOM" id="CLU_158637_2_0_6"/>
<dbReference type="Gene3D" id="1.20.120.910">
    <property type="entry name" value="DksA, coiled-coil domain"/>
    <property type="match status" value="1"/>
</dbReference>
<dbReference type="AlphaFoldDB" id="I3Y712"/>
<dbReference type="PANTHER" id="PTHR38777">
    <property type="entry name" value="FELS-2 PROPHAGE PROTEIN"/>
    <property type="match status" value="1"/>
</dbReference>